<dbReference type="SUPFAM" id="SSF51735">
    <property type="entry name" value="NAD(P)-binding Rossmann-fold domains"/>
    <property type="match status" value="1"/>
</dbReference>
<dbReference type="AlphaFoldDB" id="A0A4R8DFP7"/>
<gene>
    <name evidence="5" type="ORF">EDB95_4264</name>
</gene>
<evidence type="ECO:0000313" key="6">
    <source>
        <dbReference type="Proteomes" id="UP000294498"/>
    </source>
</evidence>
<dbReference type="Pfam" id="PF01408">
    <property type="entry name" value="GFO_IDH_MocA"/>
    <property type="match status" value="1"/>
</dbReference>
<evidence type="ECO:0000256" key="1">
    <source>
        <dbReference type="ARBA" id="ARBA00010928"/>
    </source>
</evidence>
<dbReference type="Gene3D" id="3.40.50.720">
    <property type="entry name" value="NAD(P)-binding Rossmann-like Domain"/>
    <property type="match status" value="1"/>
</dbReference>
<dbReference type="PANTHER" id="PTHR43708:SF5">
    <property type="entry name" value="CONSERVED EXPRESSED OXIDOREDUCTASE (EUROFUNG)-RELATED"/>
    <property type="match status" value="1"/>
</dbReference>
<accession>A0A4R8DFP7</accession>
<dbReference type="Proteomes" id="UP000294498">
    <property type="component" value="Unassembled WGS sequence"/>
</dbReference>
<organism evidence="5 6">
    <name type="scientific">Dinghuibacter silviterrae</name>
    <dbReference type="NCBI Taxonomy" id="1539049"/>
    <lineage>
        <taxon>Bacteria</taxon>
        <taxon>Pseudomonadati</taxon>
        <taxon>Bacteroidota</taxon>
        <taxon>Chitinophagia</taxon>
        <taxon>Chitinophagales</taxon>
        <taxon>Chitinophagaceae</taxon>
        <taxon>Dinghuibacter</taxon>
    </lineage>
</organism>
<keyword evidence="2" id="KW-0560">Oxidoreductase</keyword>
<dbReference type="InterPro" id="IPR000683">
    <property type="entry name" value="Gfo/Idh/MocA-like_OxRdtase_N"/>
</dbReference>
<feature type="domain" description="Gfo/Idh/MocA-like oxidoreductase C-terminal" evidence="4">
    <location>
        <begin position="132"/>
        <end position="337"/>
    </location>
</feature>
<reference evidence="5 6" key="1">
    <citation type="submission" date="2019-03" db="EMBL/GenBank/DDBJ databases">
        <title>Genomic Encyclopedia of Type Strains, Phase IV (KMG-IV): sequencing the most valuable type-strain genomes for metagenomic binning, comparative biology and taxonomic classification.</title>
        <authorList>
            <person name="Goeker M."/>
        </authorList>
    </citation>
    <scope>NUCLEOTIDE SEQUENCE [LARGE SCALE GENOMIC DNA]</scope>
    <source>
        <strain evidence="5 6">DSM 100059</strain>
    </source>
</reference>
<name>A0A4R8DFP7_9BACT</name>
<dbReference type="PANTHER" id="PTHR43708">
    <property type="entry name" value="CONSERVED EXPRESSED OXIDOREDUCTASE (EUROFUNG)"/>
    <property type="match status" value="1"/>
</dbReference>
<dbReference type="GO" id="GO:0016491">
    <property type="term" value="F:oxidoreductase activity"/>
    <property type="evidence" value="ECO:0007669"/>
    <property type="project" value="UniProtKB-KW"/>
</dbReference>
<dbReference type="GO" id="GO:0000166">
    <property type="term" value="F:nucleotide binding"/>
    <property type="evidence" value="ECO:0007669"/>
    <property type="project" value="InterPro"/>
</dbReference>
<dbReference type="InterPro" id="IPR004104">
    <property type="entry name" value="Gfo/Idh/MocA-like_OxRdtase_C"/>
</dbReference>
<evidence type="ECO:0000259" key="3">
    <source>
        <dbReference type="Pfam" id="PF01408"/>
    </source>
</evidence>
<keyword evidence="6" id="KW-1185">Reference proteome</keyword>
<sequence>MPINTALLSFGMSGRVFHAPFLHALPEYRLYAVWERDKHLATALYPDIRTYRSLEALLEDPAIALVVVNTPNYTHYTYTKQALLAGKHVVVEKPFTATVAEAAELKVIAEQNGLYLSVFQNRRYDSDYRTVKQVIDSGVLGNMAEAEIHFDRYNRVLSPKTHKEVPGPGTGIHYDLGPHLIDQALQLFGWPEAVWADLRIQRPTSRVEDYMEIVLDYGGFPVRLKSGYLVREALPAYVMHGANGSFLKSRSDVQEADLTAGKPSAGEDPESEWGLLHTDAGRQTVPSLKGDYGDFYRELAETLEGNRPLPVTAEEGLAVMRVIEAAALSNREKRWVSC</sequence>
<protein>
    <submittedName>
        <fullName evidence="5">Putative dehydrogenase</fullName>
    </submittedName>
</protein>
<dbReference type="InterPro" id="IPR036291">
    <property type="entry name" value="NAD(P)-bd_dom_sf"/>
</dbReference>
<dbReference type="Pfam" id="PF02894">
    <property type="entry name" value="GFO_IDH_MocA_C"/>
    <property type="match status" value="1"/>
</dbReference>
<comment type="caution">
    <text evidence="5">The sequence shown here is derived from an EMBL/GenBank/DDBJ whole genome shotgun (WGS) entry which is preliminary data.</text>
</comment>
<evidence type="ECO:0000259" key="4">
    <source>
        <dbReference type="Pfam" id="PF02894"/>
    </source>
</evidence>
<dbReference type="RefSeq" id="WP_211352172.1">
    <property type="nucleotide sequence ID" value="NZ_SODV01000002.1"/>
</dbReference>
<dbReference type="EMBL" id="SODV01000002">
    <property type="protein sequence ID" value="TDW96433.1"/>
    <property type="molecule type" value="Genomic_DNA"/>
</dbReference>
<evidence type="ECO:0000256" key="2">
    <source>
        <dbReference type="ARBA" id="ARBA00023002"/>
    </source>
</evidence>
<proteinExistence type="inferred from homology"/>
<dbReference type="Gene3D" id="3.30.360.10">
    <property type="entry name" value="Dihydrodipicolinate Reductase, domain 2"/>
    <property type="match status" value="1"/>
</dbReference>
<feature type="domain" description="Gfo/Idh/MocA-like oxidoreductase N-terminal" evidence="3">
    <location>
        <begin position="6"/>
        <end position="118"/>
    </location>
</feature>
<dbReference type="InterPro" id="IPR051317">
    <property type="entry name" value="Gfo/Idh/MocA_oxidoreduct"/>
</dbReference>
<evidence type="ECO:0000313" key="5">
    <source>
        <dbReference type="EMBL" id="TDW96433.1"/>
    </source>
</evidence>
<comment type="similarity">
    <text evidence="1">Belongs to the Gfo/Idh/MocA family.</text>
</comment>